<dbReference type="PANTHER" id="PTHR30093:SF47">
    <property type="entry name" value="TYPE IV PILUS NON-CORE MINOR PILIN PILE"/>
    <property type="match status" value="1"/>
</dbReference>
<dbReference type="Gene3D" id="3.30.700.10">
    <property type="entry name" value="Glycoprotein, Type 4 Pilin"/>
    <property type="match status" value="1"/>
</dbReference>
<dbReference type="InterPro" id="IPR000983">
    <property type="entry name" value="Bac_GSPG_pilin"/>
</dbReference>
<dbReference type="GO" id="GO:0015627">
    <property type="term" value="C:type II protein secretion system complex"/>
    <property type="evidence" value="ECO:0007669"/>
    <property type="project" value="InterPro"/>
</dbReference>
<keyword evidence="1" id="KW-0488">Methylation</keyword>
<evidence type="ECO:0000313" key="4">
    <source>
        <dbReference type="EMBL" id="RKG31366.1"/>
    </source>
</evidence>
<dbReference type="GO" id="GO:0043683">
    <property type="term" value="P:type IV pilus assembly"/>
    <property type="evidence" value="ECO:0007669"/>
    <property type="project" value="InterPro"/>
</dbReference>
<accession>A0A3A8ECY0</accession>
<protein>
    <submittedName>
        <fullName evidence="4">Prepilin-type N-terminal cleavage/methylation domain-containing protein</fullName>
    </submittedName>
</protein>
<dbReference type="AlphaFoldDB" id="A0A3A8ECY0"/>
<name>A0A3A8ECY0_9GAMM</name>
<dbReference type="NCBIfam" id="TIGR02532">
    <property type="entry name" value="IV_pilin_GFxxxE"/>
    <property type="match status" value="1"/>
</dbReference>
<proteinExistence type="predicted"/>
<dbReference type="Pfam" id="PF16732">
    <property type="entry name" value="ComP_DUS"/>
    <property type="match status" value="1"/>
</dbReference>
<evidence type="ECO:0000256" key="3">
    <source>
        <dbReference type="SAM" id="Phobius"/>
    </source>
</evidence>
<feature type="transmembrane region" description="Helical" evidence="3">
    <location>
        <begin position="6"/>
        <end position="30"/>
    </location>
</feature>
<keyword evidence="3" id="KW-1133">Transmembrane helix</keyword>
<dbReference type="Proteomes" id="UP000269001">
    <property type="component" value="Unassembled WGS sequence"/>
</dbReference>
<dbReference type="GO" id="GO:0015628">
    <property type="term" value="P:protein secretion by the type II secretion system"/>
    <property type="evidence" value="ECO:0007669"/>
    <property type="project" value="InterPro"/>
</dbReference>
<keyword evidence="5" id="KW-1185">Reference proteome</keyword>
<evidence type="ECO:0000256" key="2">
    <source>
        <dbReference type="SAM" id="MobiDB-lite"/>
    </source>
</evidence>
<dbReference type="InterPro" id="IPR012902">
    <property type="entry name" value="N_methyl_site"/>
</dbReference>
<evidence type="ECO:0000313" key="5">
    <source>
        <dbReference type="Proteomes" id="UP000269001"/>
    </source>
</evidence>
<dbReference type="Pfam" id="PF07963">
    <property type="entry name" value="N_methyl"/>
    <property type="match status" value="1"/>
</dbReference>
<sequence length="153" mass="16782">MNNKKGFTLIELMIVVAIIGILAAIAYPSYQEYVHKTKRTDAQADMMNIANRLQKYKIVNFSYLKSNDSAISLNDIGQSSQIPQSSIPLYNLALSDVTTGTWTLTATPITSAGQFGDGHIVLNHRGERCWAKGTDKNNGTPCIPSSTSNWDGR</sequence>
<reference evidence="4 5" key="1">
    <citation type="submission" date="2018-09" db="EMBL/GenBank/DDBJ databases">
        <title>The draft genome of Acinetobacter spp. strains.</title>
        <authorList>
            <person name="Qin J."/>
            <person name="Feng Y."/>
            <person name="Zong Z."/>
        </authorList>
    </citation>
    <scope>NUCLEOTIDE SEQUENCE [LARGE SCALE GENOMIC DNA]</scope>
    <source>
        <strain evidence="4 5">WCHAc060096</strain>
    </source>
</reference>
<dbReference type="EMBL" id="RAXU01000021">
    <property type="protein sequence ID" value="RKG31366.1"/>
    <property type="molecule type" value="Genomic_DNA"/>
</dbReference>
<feature type="region of interest" description="Disordered" evidence="2">
    <location>
        <begin position="133"/>
        <end position="153"/>
    </location>
</feature>
<dbReference type="InterPro" id="IPR031982">
    <property type="entry name" value="PilE-like"/>
</dbReference>
<dbReference type="PRINTS" id="PR00813">
    <property type="entry name" value="BCTERIALGSPG"/>
</dbReference>
<feature type="compositionally biased region" description="Polar residues" evidence="2">
    <location>
        <begin position="136"/>
        <end position="153"/>
    </location>
</feature>
<dbReference type="InterPro" id="IPR045584">
    <property type="entry name" value="Pilin-like"/>
</dbReference>
<dbReference type="PROSITE" id="PS00409">
    <property type="entry name" value="PROKAR_NTER_METHYL"/>
    <property type="match status" value="1"/>
</dbReference>
<dbReference type="PANTHER" id="PTHR30093">
    <property type="entry name" value="GENERAL SECRETION PATHWAY PROTEIN G"/>
    <property type="match status" value="1"/>
</dbReference>
<keyword evidence="3" id="KW-0812">Transmembrane</keyword>
<dbReference type="RefSeq" id="WP_120371088.1">
    <property type="nucleotide sequence ID" value="NZ_RAXU01000021.1"/>
</dbReference>
<dbReference type="SUPFAM" id="SSF54523">
    <property type="entry name" value="Pili subunits"/>
    <property type="match status" value="1"/>
</dbReference>
<organism evidence="4 5">
    <name type="scientific">Acinetobacter guerrae</name>
    <dbReference type="NCBI Taxonomy" id="1843371"/>
    <lineage>
        <taxon>Bacteria</taxon>
        <taxon>Pseudomonadati</taxon>
        <taxon>Pseudomonadota</taxon>
        <taxon>Gammaproteobacteria</taxon>
        <taxon>Moraxellales</taxon>
        <taxon>Moraxellaceae</taxon>
        <taxon>Acinetobacter</taxon>
    </lineage>
</organism>
<evidence type="ECO:0000256" key="1">
    <source>
        <dbReference type="ARBA" id="ARBA00022481"/>
    </source>
</evidence>
<gene>
    <name evidence="4" type="ORF">D7V21_14065</name>
</gene>
<keyword evidence="3" id="KW-0472">Membrane</keyword>
<comment type="caution">
    <text evidence="4">The sequence shown here is derived from an EMBL/GenBank/DDBJ whole genome shotgun (WGS) entry which is preliminary data.</text>
</comment>